<evidence type="ECO:0000256" key="1">
    <source>
        <dbReference type="ARBA" id="ARBA00022536"/>
    </source>
</evidence>
<dbReference type="SMART" id="SM00214">
    <property type="entry name" value="VWC"/>
    <property type="match status" value="3"/>
</dbReference>
<dbReference type="PANTHER" id="PTHR24042:SF5">
    <property type="entry name" value="EGF-LIKE CALCIUM-BINDING DOMAIN-CONTAINING PROTEIN"/>
    <property type="match status" value="1"/>
</dbReference>
<gene>
    <name evidence="10" type="ORF">BV898_03555</name>
</gene>
<dbReference type="SMART" id="SM00181">
    <property type="entry name" value="EGF"/>
    <property type="match status" value="6"/>
</dbReference>
<dbReference type="AlphaFoldDB" id="A0A1W0X4G2"/>
<dbReference type="GO" id="GO:0005509">
    <property type="term" value="F:calcium ion binding"/>
    <property type="evidence" value="ECO:0007669"/>
    <property type="project" value="InterPro"/>
</dbReference>
<keyword evidence="7" id="KW-0175">Coiled coil</keyword>
<evidence type="ECO:0000256" key="2">
    <source>
        <dbReference type="ARBA" id="ARBA00022729"/>
    </source>
</evidence>
<keyword evidence="4 6" id="KW-1015">Disulfide bond</keyword>
<dbReference type="PROSITE" id="PS01208">
    <property type="entry name" value="VWFC_1"/>
    <property type="match status" value="2"/>
</dbReference>
<dbReference type="GO" id="GO:0005615">
    <property type="term" value="C:extracellular space"/>
    <property type="evidence" value="ECO:0007669"/>
    <property type="project" value="TreeGrafter"/>
</dbReference>
<dbReference type="Pfam" id="PF00093">
    <property type="entry name" value="VWC"/>
    <property type="match status" value="1"/>
</dbReference>
<reference evidence="11" key="1">
    <citation type="submission" date="2017-01" db="EMBL/GenBank/DDBJ databases">
        <title>Comparative genomics of anhydrobiosis in the tardigrade Hypsibius dujardini.</title>
        <authorList>
            <person name="Yoshida Y."/>
            <person name="Koutsovoulos G."/>
            <person name="Laetsch D."/>
            <person name="Stevens L."/>
            <person name="Kumar S."/>
            <person name="Horikawa D."/>
            <person name="Ishino K."/>
            <person name="Komine S."/>
            <person name="Tomita M."/>
            <person name="Blaxter M."/>
            <person name="Arakawa K."/>
        </authorList>
    </citation>
    <scope>NUCLEOTIDE SEQUENCE [LARGE SCALE GENOMIC DNA]</scope>
    <source>
        <strain evidence="11">Z151</strain>
    </source>
</reference>
<comment type="caution">
    <text evidence="6">Lacks conserved residue(s) required for the propagation of feature annotation.</text>
</comment>
<dbReference type="SUPFAM" id="SSF57603">
    <property type="entry name" value="FnI-like domain"/>
    <property type="match status" value="3"/>
</dbReference>
<feature type="domain" description="EGF-like" evidence="8">
    <location>
        <begin position="471"/>
        <end position="512"/>
    </location>
</feature>
<dbReference type="InterPro" id="IPR013320">
    <property type="entry name" value="ConA-like_dom_sf"/>
</dbReference>
<keyword evidence="1 6" id="KW-0245">EGF-like domain</keyword>
<keyword evidence="10" id="KW-0418">Kinase</keyword>
<dbReference type="InterPro" id="IPR001007">
    <property type="entry name" value="VWF_dom"/>
</dbReference>
<dbReference type="OrthoDB" id="6516201at2759"/>
<dbReference type="InterPro" id="IPR000152">
    <property type="entry name" value="EGF-type_Asp/Asn_hydroxyl_site"/>
</dbReference>
<keyword evidence="3" id="KW-0677">Repeat</keyword>
<evidence type="ECO:0000313" key="11">
    <source>
        <dbReference type="Proteomes" id="UP000192578"/>
    </source>
</evidence>
<dbReference type="CDD" id="cd00054">
    <property type="entry name" value="EGF_CA"/>
    <property type="match status" value="3"/>
</dbReference>
<dbReference type="SUPFAM" id="SSF57196">
    <property type="entry name" value="EGF/Laminin"/>
    <property type="match status" value="1"/>
</dbReference>
<dbReference type="PROSITE" id="PS00010">
    <property type="entry name" value="ASX_HYDROXYL"/>
    <property type="match status" value="3"/>
</dbReference>
<evidence type="ECO:0000256" key="4">
    <source>
        <dbReference type="ARBA" id="ARBA00023157"/>
    </source>
</evidence>
<keyword evidence="5" id="KW-0325">Glycoprotein</keyword>
<keyword evidence="2" id="KW-0732">Signal</keyword>
<dbReference type="Gene3D" id="6.20.200.20">
    <property type="match status" value="1"/>
</dbReference>
<dbReference type="PROSITE" id="PS50184">
    <property type="entry name" value="VWFC_2"/>
    <property type="match status" value="3"/>
</dbReference>
<dbReference type="InterPro" id="IPR024731">
    <property type="entry name" value="NELL2-like_EGF"/>
</dbReference>
<feature type="domain" description="VWFC" evidence="9">
    <location>
        <begin position="403"/>
        <end position="469"/>
    </location>
</feature>
<feature type="domain" description="EGF-like" evidence="8">
    <location>
        <begin position="679"/>
        <end position="716"/>
    </location>
</feature>
<dbReference type="EMBL" id="MTYJ01000017">
    <property type="protein sequence ID" value="OQV22379.1"/>
    <property type="molecule type" value="Genomic_DNA"/>
</dbReference>
<name>A0A1W0X4G2_HYPEX</name>
<feature type="domain" description="EGF-like" evidence="8">
    <location>
        <begin position="513"/>
        <end position="552"/>
    </location>
</feature>
<dbReference type="Pfam" id="PF07645">
    <property type="entry name" value="EGF_CA"/>
    <property type="match status" value="3"/>
</dbReference>
<evidence type="ECO:0000256" key="6">
    <source>
        <dbReference type="PROSITE-ProRule" id="PRU00076"/>
    </source>
</evidence>
<dbReference type="Gene3D" id="2.10.25.10">
    <property type="entry name" value="Laminin"/>
    <property type="match status" value="5"/>
</dbReference>
<dbReference type="SUPFAM" id="SSF57184">
    <property type="entry name" value="Growth factor receptor domain"/>
    <property type="match status" value="1"/>
</dbReference>
<dbReference type="PANTHER" id="PTHR24042">
    <property type="entry name" value="NEL HOMOLOG"/>
    <property type="match status" value="1"/>
</dbReference>
<dbReference type="PROSITE" id="PS01187">
    <property type="entry name" value="EGF_CA"/>
    <property type="match status" value="2"/>
</dbReference>
<dbReference type="Proteomes" id="UP000192578">
    <property type="component" value="Unassembled WGS sequence"/>
</dbReference>
<comment type="caution">
    <text evidence="10">The sequence shown here is derived from an EMBL/GenBank/DDBJ whole genome shotgun (WGS) entry which is preliminary data.</text>
</comment>
<keyword evidence="11" id="KW-1185">Reference proteome</keyword>
<accession>A0A1W0X4G2</accession>
<feature type="domain" description="VWFC" evidence="9">
    <location>
        <begin position="343"/>
        <end position="402"/>
    </location>
</feature>
<keyword evidence="10" id="KW-0808">Transferase</keyword>
<dbReference type="FunFam" id="2.10.25.10:FF:000038">
    <property type="entry name" value="Fibrillin 2"/>
    <property type="match status" value="3"/>
</dbReference>
<dbReference type="GO" id="GO:0016301">
    <property type="term" value="F:kinase activity"/>
    <property type="evidence" value="ECO:0007669"/>
    <property type="project" value="UniProtKB-KW"/>
</dbReference>
<dbReference type="PROSITE" id="PS01186">
    <property type="entry name" value="EGF_2"/>
    <property type="match status" value="3"/>
</dbReference>
<dbReference type="InterPro" id="IPR001881">
    <property type="entry name" value="EGF-like_Ca-bd_dom"/>
</dbReference>
<dbReference type="GO" id="GO:0008201">
    <property type="term" value="F:heparin binding"/>
    <property type="evidence" value="ECO:0007669"/>
    <property type="project" value="TreeGrafter"/>
</dbReference>
<dbReference type="SUPFAM" id="SSF49899">
    <property type="entry name" value="Concanavalin A-like lectins/glucanases"/>
    <property type="match status" value="1"/>
</dbReference>
<feature type="domain" description="EGF-like" evidence="8">
    <location>
        <begin position="601"/>
        <end position="631"/>
    </location>
</feature>
<sequence length="920" mass="101490">MLSRNCHRHKEFDVVSCLCGWSGVLLTLFATLNLTAAQDLQVIDRNSDRQYPPPELDLLPFIVNSNDSPAGAAGMATVRPSRALGPFAFVDDHRQVEVTRAGLEIVQDMLRKSAGELTFLATVKQHRDNNGTLIALAVDTTRVLELASYGRADEVIIKYRNGSEPVAVKKIHFPLADNEWHNMAVTLYPSGEVVFRLDCREVHRAPISPMMIELLRQRPLSLWMGQRHPNMIRSRDLKGALKLAKVTTAADAYMEYCHRSSPATLSALVAPIRRSSEVQMKSFDALANTALAVRLDDDIMAKVKLYLDSERRKEIEILTNKFEIRIKALEDQVEYIQQERHIGFCKGLNGSLHREDDIWEEDCSICRCRGDTRDCQPMICNASSPSCSSGQNANGFCCPACQSRCQFMGAVYSSNETLFATGRTGACLKCSCINGQNNCAIQSQVTCPALLCPEWEQVEQPGTCCRKCQEKNRTCANQTCGFGGDCQRVSNTSNDVACKCLPGFTGNGTHCMDNNECLNPASHKCDSNQICINIPGSYRCECQAGFTGSRKAHPSLMCRDINECQTRSDRCHVNAKCSNTQGSYNCQCLPGYDGDGFNCTPRCDPECQNGGQCFAPNTCACKGGYFGPECNVDVDECAFNISRCEAHSVCVNIPGSFFCKCLDGFATVNASSQQPVCLDVDECSTGEHKCPPLSRCQNFINGSYGCVCVDGEESCDLSCSREKSIYFAKLLPNQCETCECKLGVWTCKAPSCDCQSDTDRATLEKCCPQCNTKTAPVCTDPETGQRYPSGFAWFEDCENCECMMGEIRCRPLTCPPAPCNNSILPPDHCCPVCPMEIRHTEEPVDGCFNSTHRKAIAPIKFGCETQKPGSGAFFNDWSPHIDICELCDCTENGICCVVKNDCLLHNQLNHRPLSSARGRF</sequence>
<evidence type="ECO:0000259" key="8">
    <source>
        <dbReference type="PROSITE" id="PS50026"/>
    </source>
</evidence>
<evidence type="ECO:0000259" key="9">
    <source>
        <dbReference type="PROSITE" id="PS50184"/>
    </source>
</evidence>
<feature type="coiled-coil region" evidence="7">
    <location>
        <begin position="312"/>
        <end position="339"/>
    </location>
</feature>
<evidence type="ECO:0000256" key="7">
    <source>
        <dbReference type="SAM" id="Coils"/>
    </source>
</evidence>
<feature type="domain" description="EGF-like" evidence="8">
    <location>
        <begin position="633"/>
        <end position="671"/>
    </location>
</feature>
<evidence type="ECO:0000256" key="5">
    <source>
        <dbReference type="ARBA" id="ARBA00023180"/>
    </source>
</evidence>
<dbReference type="InterPro" id="IPR051586">
    <property type="entry name" value="PKC-binding_NELL"/>
</dbReference>
<feature type="domain" description="EGF-like" evidence="8">
    <location>
        <begin position="560"/>
        <end position="600"/>
    </location>
</feature>
<dbReference type="SMART" id="SM00179">
    <property type="entry name" value="EGF_CA"/>
    <property type="match status" value="4"/>
</dbReference>
<evidence type="ECO:0000313" key="10">
    <source>
        <dbReference type="EMBL" id="OQV22379.1"/>
    </source>
</evidence>
<dbReference type="PROSITE" id="PS50026">
    <property type="entry name" value="EGF_3"/>
    <property type="match status" value="6"/>
</dbReference>
<feature type="disulfide bond" evidence="6">
    <location>
        <begin position="621"/>
        <end position="630"/>
    </location>
</feature>
<evidence type="ECO:0000256" key="3">
    <source>
        <dbReference type="ARBA" id="ARBA00022737"/>
    </source>
</evidence>
<feature type="disulfide bond" evidence="6">
    <location>
        <begin position="603"/>
        <end position="613"/>
    </location>
</feature>
<proteinExistence type="predicted"/>
<protein>
    <submittedName>
        <fullName evidence="10">Protein kinase C-binding protein NELL2</fullName>
    </submittedName>
</protein>
<dbReference type="PROSITE" id="PS00022">
    <property type="entry name" value="EGF_1"/>
    <property type="match status" value="1"/>
</dbReference>
<dbReference type="InterPro" id="IPR000742">
    <property type="entry name" value="EGF"/>
</dbReference>
<dbReference type="InterPro" id="IPR018097">
    <property type="entry name" value="EGF_Ca-bd_CS"/>
</dbReference>
<dbReference type="Gene3D" id="2.60.120.200">
    <property type="match status" value="1"/>
</dbReference>
<organism evidence="10 11">
    <name type="scientific">Hypsibius exemplaris</name>
    <name type="common">Freshwater tardigrade</name>
    <dbReference type="NCBI Taxonomy" id="2072580"/>
    <lineage>
        <taxon>Eukaryota</taxon>
        <taxon>Metazoa</taxon>
        <taxon>Ecdysozoa</taxon>
        <taxon>Tardigrada</taxon>
        <taxon>Eutardigrada</taxon>
        <taxon>Parachela</taxon>
        <taxon>Hypsibioidea</taxon>
        <taxon>Hypsibiidae</taxon>
        <taxon>Hypsibius</taxon>
    </lineage>
</organism>
<dbReference type="InterPro" id="IPR009030">
    <property type="entry name" value="Growth_fac_rcpt_cys_sf"/>
</dbReference>
<feature type="domain" description="VWFC" evidence="9">
    <location>
        <begin position="776"/>
        <end position="834"/>
    </location>
</feature>
<dbReference type="Pfam" id="PF12947">
    <property type="entry name" value="EGF_3"/>
    <property type="match status" value="1"/>
</dbReference>
<dbReference type="InterPro" id="IPR049883">
    <property type="entry name" value="NOTCH1_EGF-like"/>
</dbReference>